<comment type="caution">
    <text evidence="1">The sequence shown here is derived from an EMBL/GenBank/DDBJ whole genome shotgun (WGS) entry which is preliminary data.</text>
</comment>
<dbReference type="GO" id="GO:0034080">
    <property type="term" value="P:CENP-A containing chromatin assembly"/>
    <property type="evidence" value="ECO:0007669"/>
    <property type="project" value="InterPro"/>
</dbReference>
<organism evidence="1 2">
    <name type="scientific">Eleutherodactylus coqui</name>
    <name type="common">Puerto Rican coqui</name>
    <dbReference type="NCBI Taxonomy" id="57060"/>
    <lineage>
        <taxon>Eukaryota</taxon>
        <taxon>Metazoa</taxon>
        <taxon>Chordata</taxon>
        <taxon>Craniata</taxon>
        <taxon>Vertebrata</taxon>
        <taxon>Euteleostomi</taxon>
        <taxon>Amphibia</taxon>
        <taxon>Batrachia</taxon>
        <taxon>Anura</taxon>
        <taxon>Neobatrachia</taxon>
        <taxon>Hyloidea</taxon>
        <taxon>Eleutherodactylidae</taxon>
        <taxon>Eleutherodactylinae</taxon>
        <taxon>Eleutherodactylus</taxon>
        <taxon>Eleutherodactylus</taxon>
    </lineage>
</organism>
<dbReference type="PANTHER" id="PTHR28577:SF1">
    <property type="entry name" value="CENTROMERE PROTEIN P"/>
    <property type="match status" value="1"/>
</dbReference>
<evidence type="ECO:0000313" key="1">
    <source>
        <dbReference type="EMBL" id="KAG9483714.1"/>
    </source>
</evidence>
<dbReference type="GO" id="GO:0005634">
    <property type="term" value="C:nucleus"/>
    <property type="evidence" value="ECO:0007669"/>
    <property type="project" value="TreeGrafter"/>
</dbReference>
<dbReference type="AlphaFoldDB" id="A0A8J6F9V2"/>
<evidence type="ECO:0000313" key="2">
    <source>
        <dbReference type="Proteomes" id="UP000770717"/>
    </source>
</evidence>
<accession>A0A8J6F9V2</accession>
<dbReference type="InterPro" id="IPR027801">
    <property type="entry name" value="CENP-P"/>
</dbReference>
<name>A0A8J6F9V2_ELECQ</name>
<keyword evidence="2" id="KW-1185">Reference proteome</keyword>
<dbReference type="Pfam" id="PF13096">
    <property type="entry name" value="CENP-P"/>
    <property type="match status" value="1"/>
</dbReference>
<reference evidence="1" key="1">
    <citation type="thesis" date="2020" institute="ProQuest LLC" country="789 East Eisenhower Parkway, Ann Arbor, MI, USA">
        <title>Comparative Genomics and Chromosome Evolution.</title>
        <authorList>
            <person name="Mudd A.B."/>
        </authorList>
    </citation>
    <scope>NUCLEOTIDE SEQUENCE</scope>
    <source>
        <strain evidence="1">HN-11 Male</strain>
        <tissue evidence="1">Kidney and liver</tissue>
    </source>
</reference>
<dbReference type="EMBL" id="WNTK01000005">
    <property type="protein sequence ID" value="KAG9483714.1"/>
    <property type="molecule type" value="Genomic_DNA"/>
</dbReference>
<sequence>MILMNPDLPWCELILVWKIIIRDDGVVIPVLDLLPKMPEQAMALDKTGVMKNAGVNFKTLLHAVGLQEAIENLIQSFCMKRSSD</sequence>
<dbReference type="PANTHER" id="PTHR28577">
    <property type="entry name" value="CENTROMERE PROTEIN P"/>
    <property type="match status" value="1"/>
</dbReference>
<dbReference type="OrthoDB" id="5976950at2759"/>
<gene>
    <name evidence="1" type="ORF">GDO78_009568</name>
</gene>
<dbReference type="GO" id="GO:0000775">
    <property type="term" value="C:chromosome, centromeric region"/>
    <property type="evidence" value="ECO:0007669"/>
    <property type="project" value="InterPro"/>
</dbReference>
<proteinExistence type="predicted"/>
<dbReference type="Proteomes" id="UP000770717">
    <property type="component" value="Unassembled WGS sequence"/>
</dbReference>
<protein>
    <submittedName>
        <fullName evidence="1">Uncharacterized protein</fullName>
    </submittedName>
</protein>